<evidence type="ECO:0000313" key="2">
    <source>
        <dbReference type="EMBL" id="MDG4983903.1"/>
    </source>
</evidence>
<dbReference type="Pfam" id="PF01261">
    <property type="entry name" value="AP_endonuc_2"/>
    <property type="match status" value="1"/>
</dbReference>
<name>A0A9X4S4P7_9LACT</name>
<accession>A0A9X4S4P7</accession>
<dbReference type="AlphaFoldDB" id="A0A9X4S4P7"/>
<dbReference type="EMBL" id="JAOWLY010000006">
    <property type="protein sequence ID" value="MDG4983903.1"/>
    <property type="molecule type" value="Genomic_DNA"/>
</dbReference>
<dbReference type="PANTHER" id="PTHR12110:SF21">
    <property type="entry name" value="XYLOSE ISOMERASE-LIKE TIM BARREL DOMAIN-CONTAINING PROTEIN"/>
    <property type="match status" value="1"/>
</dbReference>
<evidence type="ECO:0000313" key="3">
    <source>
        <dbReference type="Proteomes" id="UP001152614"/>
    </source>
</evidence>
<dbReference type="Gene3D" id="3.20.20.150">
    <property type="entry name" value="Divalent-metal-dependent TIM barrel enzymes"/>
    <property type="match status" value="1"/>
</dbReference>
<protein>
    <submittedName>
        <fullName evidence="2">Sugar phosphate isomerase/epimerase</fullName>
    </submittedName>
</protein>
<dbReference type="PANTHER" id="PTHR12110">
    <property type="entry name" value="HYDROXYPYRUVATE ISOMERASE"/>
    <property type="match status" value="1"/>
</dbReference>
<dbReference type="SUPFAM" id="SSF51658">
    <property type="entry name" value="Xylose isomerase-like"/>
    <property type="match status" value="1"/>
</dbReference>
<comment type="caution">
    <text evidence="2">The sequence shown here is derived from an EMBL/GenBank/DDBJ whole genome shotgun (WGS) entry which is preliminary data.</text>
</comment>
<keyword evidence="2" id="KW-0413">Isomerase</keyword>
<evidence type="ECO:0000259" key="1">
    <source>
        <dbReference type="Pfam" id="PF01261"/>
    </source>
</evidence>
<dbReference type="InterPro" id="IPR050312">
    <property type="entry name" value="IolE/XylAMocC-like"/>
</dbReference>
<feature type="domain" description="Xylose isomerase-like TIM barrel" evidence="1">
    <location>
        <begin position="23"/>
        <end position="273"/>
    </location>
</feature>
<dbReference type="RefSeq" id="WP_278228954.1">
    <property type="nucleotide sequence ID" value="NZ_JAOWLY010000006.1"/>
</dbReference>
<dbReference type="InterPro" id="IPR036237">
    <property type="entry name" value="Xyl_isomerase-like_sf"/>
</dbReference>
<reference evidence="2" key="1">
    <citation type="submission" date="2022-10" db="EMBL/GenBank/DDBJ databases">
        <authorList>
            <person name="Turner M.S."/>
            <person name="Huang W."/>
        </authorList>
    </citation>
    <scope>NUCLEOTIDE SEQUENCE</scope>
    <source>
        <strain evidence="2">3</strain>
    </source>
</reference>
<reference evidence="2" key="2">
    <citation type="journal article" date="2023" name="Food Microbiol.">
        <title>Evaluation of the fermentation potential of lactic acid bacteria isolated from herbs, fruits and vegetables as starter cultures in nut-based milk alternatives.</title>
        <authorList>
            <person name="Huang W."/>
            <person name="Dong A."/>
            <person name="Pham H.T."/>
            <person name="Zhou C."/>
            <person name="Huo Z."/>
            <person name="Watjen A.P."/>
            <person name="Prakash S."/>
            <person name="Bang-Berthelsen C.H."/>
            <person name="Turner M.S."/>
        </authorList>
    </citation>
    <scope>NUCLEOTIDE SEQUENCE</scope>
    <source>
        <strain evidence="2">3</strain>
    </source>
</reference>
<dbReference type="GO" id="GO:0016853">
    <property type="term" value="F:isomerase activity"/>
    <property type="evidence" value="ECO:0007669"/>
    <property type="project" value="UniProtKB-KW"/>
</dbReference>
<proteinExistence type="predicted"/>
<dbReference type="InterPro" id="IPR013022">
    <property type="entry name" value="Xyl_isomerase-like_TIM-brl"/>
</dbReference>
<gene>
    <name evidence="2" type="ORF">OGZ51_07080</name>
</gene>
<sequence length="279" mass="31958">MWQFTVRGHDLSQASSIKELAQSAKKYGVHHLQLAMGMSFPDLVDEPSKLNPGLGRYIKQTLGEYDIDVAILSCYINMIHPDREEREKLLEKFELFVQNAKEFGAAMVASETGCVLPQIQYTEKNFTEEAFEDMVCVIQRLVKKGEKQGVIIGIEPGLNHPLHSLEKIKRLIEKVNSPYLGIIFDPTNLINSDNYLDQVKLVKQAFKMFGDKICAFHLKDFVVKDKKIVPVNVLEGQMKVKEVLQIVAEYKPYCFVVLEETKDYAIKKSIEHYKILKCE</sequence>
<organism evidence="2 3">
    <name type="scientific">Lactococcus lactis</name>
    <dbReference type="NCBI Taxonomy" id="1358"/>
    <lineage>
        <taxon>Bacteria</taxon>
        <taxon>Bacillati</taxon>
        <taxon>Bacillota</taxon>
        <taxon>Bacilli</taxon>
        <taxon>Lactobacillales</taxon>
        <taxon>Streptococcaceae</taxon>
        <taxon>Lactococcus</taxon>
    </lineage>
</organism>
<dbReference type="Proteomes" id="UP001152614">
    <property type="component" value="Unassembled WGS sequence"/>
</dbReference>